<proteinExistence type="predicted"/>
<accession>A0ABQ5J5F6</accession>
<reference evidence="2" key="1">
    <citation type="journal article" date="2022" name="Int. J. Mol. Sci.">
        <title>Draft Genome of Tanacetum Coccineum: Genomic Comparison of Closely Related Tanacetum-Family Plants.</title>
        <authorList>
            <person name="Yamashiro T."/>
            <person name="Shiraishi A."/>
            <person name="Nakayama K."/>
            <person name="Satake H."/>
        </authorList>
    </citation>
    <scope>NUCLEOTIDE SEQUENCE</scope>
</reference>
<organism evidence="2 3">
    <name type="scientific">Tanacetum coccineum</name>
    <dbReference type="NCBI Taxonomy" id="301880"/>
    <lineage>
        <taxon>Eukaryota</taxon>
        <taxon>Viridiplantae</taxon>
        <taxon>Streptophyta</taxon>
        <taxon>Embryophyta</taxon>
        <taxon>Tracheophyta</taxon>
        <taxon>Spermatophyta</taxon>
        <taxon>Magnoliopsida</taxon>
        <taxon>eudicotyledons</taxon>
        <taxon>Gunneridae</taxon>
        <taxon>Pentapetalae</taxon>
        <taxon>asterids</taxon>
        <taxon>campanulids</taxon>
        <taxon>Asterales</taxon>
        <taxon>Asteraceae</taxon>
        <taxon>Asteroideae</taxon>
        <taxon>Anthemideae</taxon>
        <taxon>Anthemidinae</taxon>
        <taxon>Tanacetum</taxon>
    </lineage>
</organism>
<dbReference type="PANTHER" id="PTHR31973">
    <property type="entry name" value="POLYPROTEIN, PUTATIVE-RELATED"/>
    <property type="match status" value="1"/>
</dbReference>
<evidence type="ECO:0000313" key="3">
    <source>
        <dbReference type="Proteomes" id="UP001151760"/>
    </source>
</evidence>
<feature type="region of interest" description="Disordered" evidence="1">
    <location>
        <begin position="67"/>
        <end position="96"/>
    </location>
</feature>
<reference evidence="2" key="2">
    <citation type="submission" date="2022-01" db="EMBL/GenBank/DDBJ databases">
        <authorList>
            <person name="Yamashiro T."/>
            <person name="Shiraishi A."/>
            <person name="Satake H."/>
            <person name="Nakayama K."/>
        </authorList>
    </citation>
    <scope>NUCLEOTIDE SEQUENCE</scope>
</reference>
<dbReference type="PANTHER" id="PTHR31973:SF190">
    <property type="entry name" value="MULE TRANSPOSASE DOMAIN-CONTAINING PROTEIN"/>
    <property type="match status" value="1"/>
</dbReference>
<feature type="compositionally biased region" description="Basic and acidic residues" evidence="1">
    <location>
        <begin position="67"/>
        <end position="87"/>
    </location>
</feature>
<sequence>MSDPIQNWYIRAEGETFDARTGGYTNLFSIKFHYGGRFTDASNKKYVEGEVAFVEMIEISQYDLEVRQSSKDESDLEDGKGDTKDESASEDGVANAEDIVDEEHIVDEVEVNMSRFKFEADGDGESEFIYPIQPHVTIIENDLEVSDFDSLEIVLEDVPENERSKALRKLRKKAASLGIRNNFYVGKEFANKDASKERIKAYSAESRRNIYFKKNDMEIIKVIRNGVVLSLSRKDVFVDKSQVQKITFLERVRRKKAKAQVHLRGDANVQYPLLRDYVSELQRGIYLCLGALKKGSKAGGRELLGLDGESMRGKYLGQMLTTMGVDANNGIYLVTYGIVELENQYSWTWFLSFLSGDLDLFNWKTTQKRKKSKGEIDMVKGKKLSRKFKTVTYTLCKGTWHNKRGCPTKLAGSSKAAKRDTMPSERMTSQHVPSQRVPSQPVPSQVLSCQVVASQARPTTSVASQTIVNQAVAKKCGKKRTTSLQEVCNKDQPSHIANQAATQASHAQAKLSQD</sequence>
<dbReference type="EMBL" id="BQNB010021560">
    <property type="protein sequence ID" value="GJU07654.1"/>
    <property type="molecule type" value="Genomic_DNA"/>
</dbReference>
<feature type="region of interest" description="Disordered" evidence="1">
    <location>
        <begin position="407"/>
        <end position="441"/>
    </location>
</feature>
<keyword evidence="3" id="KW-1185">Reference proteome</keyword>
<evidence type="ECO:0000256" key="1">
    <source>
        <dbReference type="SAM" id="MobiDB-lite"/>
    </source>
</evidence>
<name>A0ABQ5J5F6_9ASTR</name>
<feature type="compositionally biased region" description="Low complexity" evidence="1">
    <location>
        <begin position="429"/>
        <end position="441"/>
    </location>
</feature>
<protein>
    <submittedName>
        <fullName evidence="2">FAR1-related sequence 10</fullName>
    </submittedName>
</protein>
<comment type="caution">
    <text evidence="2">The sequence shown here is derived from an EMBL/GenBank/DDBJ whole genome shotgun (WGS) entry which is preliminary data.</text>
</comment>
<dbReference type="Proteomes" id="UP001151760">
    <property type="component" value="Unassembled WGS sequence"/>
</dbReference>
<gene>
    <name evidence="2" type="ORF">Tco_1124084</name>
</gene>
<evidence type="ECO:0000313" key="2">
    <source>
        <dbReference type="EMBL" id="GJU07654.1"/>
    </source>
</evidence>